<reference evidence="1" key="1">
    <citation type="submission" date="2020-11" db="EMBL/GenBank/DDBJ databases">
        <title>Carbohydrate-dependent, anaerobic sulfur respiration: A novel catabolism in halophilic archaea.</title>
        <authorList>
            <person name="Sorokin D.Y."/>
            <person name="Messina E."/>
            <person name="Smedile F."/>
            <person name="La Cono V."/>
            <person name="Hallsworth J.E."/>
            <person name="Yakimov M.M."/>
        </authorList>
    </citation>
    <scope>NUCLEOTIDE SEQUENCE</scope>
    <source>
        <strain evidence="1">HSR12-1</strain>
    </source>
</reference>
<evidence type="ECO:0000313" key="2">
    <source>
        <dbReference type="Proteomes" id="UP000663525"/>
    </source>
</evidence>
<evidence type="ECO:0000313" key="1">
    <source>
        <dbReference type="EMBL" id="QSG06835.1"/>
    </source>
</evidence>
<protein>
    <submittedName>
        <fullName evidence="1">Uncharacterized protein</fullName>
    </submittedName>
</protein>
<dbReference type="EMBL" id="CP064787">
    <property type="protein sequence ID" value="QSG06835.1"/>
    <property type="molecule type" value="Genomic_DNA"/>
</dbReference>
<proteinExistence type="predicted"/>
<sequence>MVGSDRNGAEGGISYGGVGYVGCGVSDIPGTSAQARFMPVHVWH</sequence>
<gene>
    <name evidence="1" type="ORF">HSR121_2514</name>
</gene>
<dbReference type="AlphaFoldDB" id="A0A897N6W4"/>
<dbReference type="Proteomes" id="UP000663525">
    <property type="component" value="Chromosome"/>
</dbReference>
<name>A0A897N6W4_9EURY</name>
<accession>A0A897N6W4</accession>
<organism evidence="1 2">
    <name type="scientific">Halapricum desulfuricans</name>
    <dbReference type="NCBI Taxonomy" id="2841257"/>
    <lineage>
        <taxon>Archaea</taxon>
        <taxon>Methanobacteriati</taxon>
        <taxon>Methanobacteriota</taxon>
        <taxon>Stenosarchaea group</taxon>
        <taxon>Halobacteria</taxon>
        <taxon>Halobacteriales</taxon>
        <taxon>Haloarculaceae</taxon>
        <taxon>Halapricum</taxon>
    </lineage>
</organism>